<name>A0A3N0GMW4_9ACTN</name>
<dbReference type="Gene3D" id="3.40.50.150">
    <property type="entry name" value="Vaccinia Virus protein VP39"/>
    <property type="match status" value="1"/>
</dbReference>
<dbReference type="InterPro" id="IPR052514">
    <property type="entry name" value="SAM-dependent_MTase"/>
</dbReference>
<gene>
    <name evidence="2" type="ORF">EFL26_12600</name>
</gene>
<evidence type="ECO:0000313" key="2">
    <source>
        <dbReference type="EMBL" id="RNM13803.1"/>
    </source>
</evidence>
<dbReference type="NCBIfam" id="TIGR01444">
    <property type="entry name" value="fkbM_fam"/>
    <property type="match status" value="1"/>
</dbReference>
<evidence type="ECO:0000313" key="3">
    <source>
        <dbReference type="Proteomes" id="UP000279994"/>
    </source>
</evidence>
<evidence type="ECO:0000259" key="1">
    <source>
        <dbReference type="Pfam" id="PF05050"/>
    </source>
</evidence>
<reference evidence="2 3" key="1">
    <citation type="submission" date="2018-11" db="EMBL/GenBank/DDBJ databases">
        <authorList>
            <person name="Li F."/>
        </authorList>
    </citation>
    <scope>NUCLEOTIDE SEQUENCE [LARGE SCALE GENOMIC DNA]</scope>
    <source>
        <strain evidence="2 3">Gsoil 818</strain>
    </source>
</reference>
<sequence>MKALPRIPVRFTSGLKHEPPTPYLGEELVSIPTDAGVLWMPKSDDVMRPYLEKHGTWEPEEAELLGQFFRPGLRFLDVGANVGYFSLLVGARCPGAEIHAFEPHPLTSRVLALNAWNSRADITPHALALSDGERILALTTAEHNLGDTRTSAGSSGSMLSPAAPLDDVLPHARFDLVKIDVQGFEAEVIAGMAGMIARTPQVVIVAEFWPSALRERGLDPVEVLRSHQAAGLEVRVQVERDLATKTPREIVSICDSAGPAGQVNLVLTRKS</sequence>
<keyword evidence="2" id="KW-0489">Methyltransferase</keyword>
<dbReference type="AlphaFoldDB" id="A0A3N0GMW4"/>
<keyword evidence="2" id="KW-0808">Transferase</keyword>
<dbReference type="InterPro" id="IPR029063">
    <property type="entry name" value="SAM-dependent_MTases_sf"/>
</dbReference>
<dbReference type="Pfam" id="PF05050">
    <property type="entry name" value="Methyltransf_21"/>
    <property type="match status" value="1"/>
</dbReference>
<dbReference type="GO" id="GO:0008168">
    <property type="term" value="F:methyltransferase activity"/>
    <property type="evidence" value="ECO:0007669"/>
    <property type="project" value="UniProtKB-KW"/>
</dbReference>
<comment type="caution">
    <text evidence="2">The sequence shown here is derived from an EMBL/GenBank/DDBJ whole genome shotgun (WGS) entry which is preliminary data.</text>
</comment>
<feature type="domain" description="Methyltransferase FkbM" evidence="1">
    <location>
        <begin position="77"/>
        <end position="205"/>
    </location>
</feature>
<dbReference type="RefSeq" id="WP_123223210.1">
    <property type="nucleotide sequence ID" value="NZ_RJSF01000040.1"/>
</dbReference>
<dbReference type="OrthoDB" id="4104638at2"/>
<dbReference type="EMBL" id="RJSF01000040">
    <property type="protein sequence ID" value="RNM13803.1"/>
    <property type="molecule type" value="Genomic_DNA"/>
</dbReference>
<protein>
    <submittedName>
        <fullName evidence="2">FkbM family methyltransferase</fullName>
    </submittedName>
</protein>
<dbReference type="PANTHER" id="PTHR34203:SF15">
    <property type="entry name" value="SLL1173 PROTEIN"/>
    <property type="match status" value="1"/>
</dbReference>
<dbReference type="InterPro" id="IPR006342">
    <property type="entry name" value="FkbM_mtfrase"/>
</dbReference>
<dbReference type="PANTHER" id="PTHR34203">
    <property type="entry name" value="METHYLTRANSFERASE, FKBM FAMILY PROTEIN"/>
    <property type="match status" value="1"/>
</dbReference>
<dbReference type="Proteomes" id="UP000279994">
    <property type="component" value="Unassembled WGS sequence"/>
</dbReference>
<keyword evidence="3" id="KW-1185">Reference proteome</keyword>
<proteinExistence type="predicted"/>
<dbReference type="SUPFAM" id="SSF53335">
    <property type="entry name" value="S-adenosyl-L-methionine-dependent methyltransferases"/>
    <property type="match status" value="1"/>
</dbReference>
<accession>A0A3N0GMW4</accession>
<dbReference type="GO" id="GO:0032259">
    <property type="term" value="P:methylation"/>
    <property type="evidence" value="ECO:0007669"/>
    <property type="project" value="UniProtKB-KW"/>
</dbReference>
<organism evidence="2 3">
    <name type="scientific">Nocardioides pocheonensis</name>
    <dbReference type="NCBI Taxonomy" id="661485"/>
    <lineage>
        <taxon>Bacteria</taxon>
        <taxon>Bacillati</taxon>
        <taxon>Actinomycetota</taxon>
        <taxon>Actinomycetes</taxon>
        <taxon>Propionibacteriales</taxon>
        <taxon>Nocardioidaceae</taxon>
        <taxon>Nocardioides</taxon>
    </lineage>
</organism>